<keyword evidence="4" id="KW-1185">Reference proteome</keyword>
<dbReference type="Proteomes" id="UP000276776">
    <property type="component" value="Unassembled WGS sequence"/>
</dbReference>
<gene>
    <name evidence="3" type="ORF">TCLT_LOCUS4468</name>
</gene>
<sequence>MSDRKEKVESETNSDSSKTNKWRDVVSLNKEESNLSNSSTKSQLDDSKISTSSDNKRAWEVACSGISLDEIHCLSEAILNMTFVHEIAVNPWFVIENPSRNSKTNAVNEDLKEKYWEKLREMFAEEPPDYSLAIPLFGEIKKRIINLLTPEQVRLISEVEGLLDVDLLKQQIENKCLDVRQLFESVLELLRRLCAPIRDEVVDGLRKLTDLIDMLRGVFDLLELMRVDMANFVVQCNRPALKEYSAEYERIQFMKLLEKDPELESSTMKWLQRHLNMESNDGSLSKKSFEDLSNGEVSDIINRAYMELLEWDPKDTYPGTFLIDRPRLVLLSMRYMQLILCTSCLFISCNLAGRDVAEMKNFYKNLKDELLHTTDQIAQKGMMKDLEAVSVFCNFKVYQVYMSLGKCWTREQSAVLKQQILQIVDEKNQIRKLVRDRVYDFILSSISFRRSFKDPMPSNLRMVHREVAAFTYWFARILNHNRETFGVYYGTLIKKLMDN</sequence>
<evidence type="ECO:0000256" key="1">
    <source>
        <dbReference type="ARBA" id="ARBA00010954"/>
    </source>
</evidence>
<dbReference type="InterPro" id="IPR008862">
    <property type="entry name" value="Tcp11"/>
</dbReference>
<comment type="similarity">
    <text evidence="1">Belongs to the TCP11 family.</text>
</comment>
<feature type="compositionally biased region" description="Basic and acidic residues" evidence="2">
    <location>
        <begin position="1"/>
        <end position="10"/>
    </location>
</feature>
<evidence type="ECO:0000256" key="2">
    <source>
        <dbReference type="SAM" id="MobiDB-lite"/>
    </source>
</evidence>
<dbReference type="STRING" id="103827.A0A0N5CVX7"/>
<dbReference type="WBParaSite" id="TCLT_0000447901-mRNA-1">
    <property type="protein sequence ID" value="TCLT_0000447901-mRNA-1"/>
    <property type="gene ID" value="TCLT_0000447901"/>
</dbReference>
<protein>
    <submittedName>
        <fullName evidence="5">T-complex protein 11-like protein 1</fullName>
    </submittedName>
</protein>
<proteinExistence type="inferred from homology"/>
<feature type="region of interest" description="Disordered" evidence="2">
    <location>
        <begin position="1"/>
        <end position="50"/>
    </location>
</feature>
<organism evidence="5">
    <name type="scientific">Thelazia callipaeda</name>
    <name type="common">Oriental eyeworm</name>
    <name type="synonym">Parasitic nematode</name>
    <dbReference type="NCBI Taxonomy" id="103827"/>
    <lineage>
        <taxon>Eukaryota</taxon>
        <taxon>Metazoa</taxon>
        <taxon>Ecdysozoa</taxon>
        <taxon>Nematoda</taxon>
        <taxon>Chromadorea</taxon>
        <taxon>Rhabditida</taxon>
        <taxon>Spirurina</taxon>
        <taxon>Spiruromorpha</taxon>
        <taxon>Thelazioidea</taxon>
        <taxon>Thelaziidae</taxon>
        <taxon>Thelazia</taxon>
    </lineage>
</organism>
<dbReference type="EMBL" id="UYYF01004289">
    <property type="protein sequence ID" value="VDN01583.1"/>
    <property type="molecule type" value="Genomic_DNA"/>
</dbReference>
<dbReference type="OrthoDB" id="276323at2759"/>
<reference evidence="5" key="1">
    <citation type="submission" date="2017-02" db="UniProtKB">
        <authorList>
            <consortium name="WormBaseParasite"/>
        </authorList>
    </citation>
    <scope>IDENTIFICATION</scope>
</reference>
<feature type="compositionally biased region" description="Basic and acidic residues" evidence="2">
    <location>
        <begin position="21"/>
        <end position="33"/>
    </location>
</feature>
<dbReference type="OMA" id="QIVMCAS"/>
<evidence type="ECO:0000313" key="3">
    <source>
        <dbReference type="EMBL" id="VDN01583.1"/>
    </source>
</evidence>
<reference evidence="3 4" key="2">
    <citation type="submission" date="2018-11" db="EMBL/GenBank/DDBJ databases">
        <authorList>
            <consortium name="Pathogen Informatics"/>
        </authorList>
    </citation>
    <scope>NUCLEOTIDE SEQUENCE [LARGE SCALE GENOMIC DNA]</scope>
</reference>
<name>A0A0N5CVX7_THECL</name>
<accession>A0A0N5CVX7</accession>
<dbReference type="AlphaFoldDB" id="A0A0N5CVX7"/>
<dbReference type="Pfam" id="PF05794">
    <property type="entry name" value="Tcp11"/>
    <property type="match status" value="1"/>
</dbReference>
<dbReference type="PANTHER" id="PTHR12832">
    <property type="entry name" value="TESTIS-SPECIFIC PROTEIN PBS13 T-COMPLEX 11"/>
    <property type="match status" value="1"/>
</dbReference>
<dbReference type="GO" id="GO:0007165">
    <property type="term" value="P:signal transduction"/>
    <property type="evidence" value="ECO:0007669"/>
    <property type="project" value="TreeGrafter"/>
</dbReference>
<dbReference type="PANTHER" id="PTHR12832:SF11">
    <property type="entry name" value="LD23868P"/>
    <property type="match status" value="1"/>
</dbReference>
<evidence type="ECO:0000313" key="5">
    <source>
        <dbReference type="WBParaSite" id="TCLT_0000447901-mRNA-1"/>
    </source>
</evidence>
<evidence type="ECO:0000313" key="4">
    <source>
        <dbReference type="Proteomes" id="UP000276776"/>
    </source>
</evidence>